<feature type="transmembrane region" description="Helical" evidence="1">
    <location>
        <begin position="215"/>
        <end position="235"/>
    </location>
</feature>
<dbReference type="GO" id="GO:0003677">
    <property type="term" value="F:DNA binding"/>
    <property type="evidence" value="ECO:0007669"/>
    <property type="project" value="UniProtKB-KW"/>
</dbReference>
<dbReference type="Proteomes" id="UP000543642">
    <property type="component" value="Unassembled WGS sequence"/>
</dbReference>
<keyword evidence="4" id="KW-1185">Reference proteome</keyword>
<keyword evidence="1" id="KW-0472">Membrane</keyword>
<keyword evidence="1" id="KW-0812">Transmembrane</keyword>
<dbReference type="InterPro" id="IPR036388">
    <property type="entry name" value="WH-like_DNA-bd_sf"/>
</dbReference>
<feature type="transmembrane region" description="Helical" evidence="1">
    <location>
        <begin position="165"/>
        <end position="182"/>
    </location>
</feature>
<dbReference type="SUPFAM" id="SSF103473">
    <property type="entry name" value="MFS general substrate transporter"/>
    <property type="match status" value="1"/>
</dbReference>
<feature type="transmembrane region" description="Helical" evidence="1">
    <location>
        <begin position="300"/>
        <end position="320"/>
    </location>
</feature>
<name>A0A7W8M6G3_9FIRM</name>
<sequence>MVIIKKSFTNPKSIYAILLLGIFTFLFLGAEYLYVNMISLTAGEEKTVIAQNYALGISAVGFLLYPLFHRFLKRRVQIVGLFILALAAAVCNFLVQKHVSYSSTLLSGMALFLFLGILGSAAHYLFFKLAKDRTHLARMVGISYALGIFLQFLNNNLVDLETAEALILSLFALVALALLLKAERLCRQENAEAEEPQSPAIEAIEEDGKGTRKKIAAGGFLALLVILMACIFSTLDNAVTMHHAAGTDIGQWPRLLLAVSGLSAGFLFDIRKRKFMTMMMYCVMLMSVICVVVLKLGGPFLIGLIVFYLSAGFFVVFFTTSFLDFARHMPTPALWAGMGRAMNNVSAALLANASVALLVSDSNGMASIILALVLFVAVSVVIYLYTAWMPVSSGAPKDIPADLDPQEAFRLLSELFILTPKETEVFDKLVNSEESIQEIADGLYLSRRTCQRHIAAIYEKAGVKSRMGLYQLYIEKQRRP</sequence>
<evidence type="ECO:0000313" key="3">
    <source>
        <dbReference type="EMBL" id="MBB5266303.1"/>
    </source>
</evidence>
<comment type="caution">
    <text evidence="3">The sequence shown here is derived from an EMBL/GenBank/DDBJ whole genome shotgun (WGS) entry which is preliminary data.</text>
</comment>
<organism evidence="3 4">
    <name type="scientific">Catenibacillus scindens</name>
    <dbReference type="NCBI Taxonomy" id="673271"/>
    <lineage>
        <taxon>Bacteria</taxon>
        <taxon>Bacillati</taxon>
        <taxon>Bacillota</taxon>
        <taxon>Clostridia</taxon>
        <taxon>Lachnospirales</taxon>
        <taxon>Lachnospiraceae</taxon>
        <taxon>Catenibacillus</taxon>
    </lineage>
</organism>
<dbReference type="InterPro" id="IPR016032">
    <property type="entry name" value="Sig_transdc_resp-reg_C-effctor"/>
</dbReference>
<dbReference type="InterPro" id="IPR036259">
    <property type="entry name" value="MFS_trans_sf"/>
</dbReference>
<evidence type="ECO:0000259" key="2">
    <source>
        <dbReference type="SMART" id="SM00421"/>
    </source>
</evidence>
<dbReference type="SUPFAM" id="SSF46894">
    <property type="entry name" value="C-terminal effector domain of the bipartite response regulators"/>
    <property type="match status" value="1"/>
</dbReference>
<protein>
    <submittedName>
        <fullName evidence="3">DNA-binding CsgD family transcriptional regulator</fullName>
    </submittedName>
</protein>
<dbReference type="EMBL" id="JACHFW010000026">
    <property type="protein sequence ID" value="MBB5266303.1"/>
    <property type="molecule type" value="Genomic_DNA"/>
</dbReference>
<accession>A0A7W8M6G3</accession>
<keyword evidence="3" id="KW-0238">DNA-binding</keyword>
<keyword evidence="1" id="KW-1133">Transmembrane helix</keyword>
<evidence type="ECO:0000256" key="1">
    <source>
        <dbReference type="SAM" id="Phobius"/>
    </source>
</evidence>
<feature type="transmembrane region" description="Helical" evidence="1">
    <location>
        <begin position="365"/>
        <end position="385"/>
    </location>
</feature>
<dbReference type="AlphaFoldDB" id="A0A7W8M6G3"/>
<dbReference type="SMART" id="SM00421">
    <property type="entry name" value="HTH_LUXR"/>
    <property type="match status" value="1"/>
</dbReference>
<reference evidence="3 4" key="1">
    <citation type="submission" date="2020-08" db="EMBL/GenBank/DDBJ databases">
        <title>Genomic Encyclopedia of Type Strains, Phase IV (KMG-IV): sequencing the most valuable type-strain genomes for metagenomic binning, comparative biology and taxonomic classification.</title>
        <authorList>
            <person name="Goeker M."/>
        </authorList>
    </citation>
    <scope>NUCLEOTIDE SEQUENCE [LARGE SCALE GENOMIC DNA]</scope>
    <source>
        <strain evidence="3 4">DSM 106146</strain>
    </source>
</reference>
<feature type="transmembrane region" description="Helical" evidence="1">
    <location>
        <begin position="136"/>
        <end position="153"/>
    </location>
</feature>
<dbReference type="GO" id="GO:0006355">
    <property type="term" value="P:regulation of DNA-templated transcription"/>
    <property type="evidence" value="ECO:0007669"/>
    <property type="project" value="InterPro"/>
</dbReference>
<gene>
    <name evidence="3" type="ORF">HNP82_003460</name>
</gene>
<feature type="transmembrane region" description="Helical" evidence="1">
    <location>
        <begin position="101"/>
        <end position="127"/>
    </location>
</feature>
<evidence type="ECO:0000313" key="4">
    <source>
        <dbReference type="Proteomes" id="UP000543642"/>
    </source>
</evidence>
<feature type="transmembrane region" description="Helical" evidence="1">
    <location>
        <begin position="50"/>
        <end position="68"/>
    </location>
</feature>
<feature type="transmembrane region" description="Helical" evidence="1">
    <location>
        <begin position="12"/>
        <end position="30"/>
    </location>
</feature>
<feature type="domain" description="HTH luxR-type" evidence="2">
    <location>
        <begin position="415"/>
        <end position="473"/>
    </location>
</feature>
<feature type="transmembrane region" description="Helical" evidence="1">
    <location>
        <begin position="275"/>
        <end position="294"/>
    </location>
</feature>
<dbReference type="Gene3D" id="1.10.10.10">
    <property type="entry name" value="Winged helix-like DNA-binding domain superfamily/Winged helix DNA-binding domain"/>
    <property type="match status" value="1"/>
</dbReference>
<proteinExistence type="predicted"/>
<feature type="transmembrane region" description="Helical" evidence="1">
    <location>
        <begin position="75"/>
        <end position="95"/>
    </location>
</feature>
<dbReference type="InterPro" id="IPR000792">
    <property type="entry name" value="Tscrpt_reg_LuxR_C"/>
</dbReference>
<feature type="transmembrane region" description="Helical" evidence="1">
    <location>
        <begin position="341"/>
        <end position="359"/>
    </location>
</feature>
<dbReference type="Pfam" id="PF00196">
    <property type="entry name" value="GerE"/>
    <property type="match status" value="1"/>
</dbReference>